<feature type="region of interest" description="Disordered" evidence="1">
    <location>
        <begin position="411"/>
        <end position="436"/>
    </location>
</feature>
<feature type="compositionally biased region" description="Low complexity" evidence="1">
    <location>
        <begin position="797"/>
        <end position="818"/>
    </location>
</feature>
<reference evidence="2" key="1">
    <citation type="submission" date="2013-10" db="EMBL/GenBank/DDBJ databases">
        <title>Genomic analysis of the causative agents of coccidiosis in chickens.</title>
        <authorList>
            <person name="Reid A.J."/>
            <person name="Blake D."/>
            <person name="Billington K."/>
            <person name="Browne H."/>
            <person name="Dunn M."/>
            <person name="Hung S."/>
            <person name="Kawahara F."/>
            <person name="Miranda-Saavedra D."/>
            <person name="Mourier T."/>
            <person name="Nagra H."/>
            <person name="Otto T.D."/>
            <person name="Rawlings N."/>
            <person name="Sanchez A."/>
            <person name="Sanders M."/>
            <person name="Subramaniam C."/>
            <person name="Tay Y."/>
            <person name="Dear P."/>
            <person name="Doerig C."/>
            <person name="Gruber A."/>
            <person name="Parkinson J."/>
            <person name="Shirley M."/>
            <person name="Wan K.L."/>
            <person name="Berriman M."/>
            <person name="Tomley F."/>
            <person name="Pain A."/>
        </authorList>
    </citation>
    <scope>NUCLEOTIDE SEQUENCE [LARGE SCALE GENOMIC DNA]</scope>
    <source>
        <strain evidence="2">Houghton</strain>
    </source>
</reference>
<evidence type="ECO:0000313" key="3">
    <source>
        <dbReference type="Proteomes" id="UP000030754"/>
    </source>
</evidence>
<gene>
    <name evidence="2" type="ORF">ENH_00051670</name>
</gene>
<feature type="region of interest" description="Disordered" evidence="1">
    <location>
        <begin position="1047"/>
        <end position="1069"/>
    </location>
</feature>
<dbReference type="GeneID" id="25475314"/>
<feature type="compositionally biased region" description="Polar residues" evidence="1">
    <location>
        <begin position="517"/>
        <end position="526"/>
    </location>
</feature>
<protein>
    <submittedName>
        <fullName evidence="2">Uncharacterized protein</fullName>
    </submittedName>
</protein>
<sequence>MESSQAGSHILQSPSNNGNCSYVTSNDGQPGTFQVHGAPEAVGGTAQMHPSEAVSEARKRISNPDGKLSRAVSWMPKWTDQKQQMARDLAGSSPTVRRGMKSGVAASPAIRIAAKYPFSSSSVRPLSVGPPSQRSQVISNRRTHAASVNIPAQRRIANQQQQKLLTRFDSDKSVKAATPSAAAEVALPRRVGQHGSEKHSEACPCGPSSATTHCELPLLQKRRTWRLLQHLVDQLEAEGQSHALLQYPEVLQKLLKALMPLIQQKDALGNLSECTQANGFLSGRVSNGSNDCSSTLLAQIPYSGPQSSATRQTSAPASGQVAALSNTANSDTRSLHKPLSASSRVRLARATQDAGQGLPGPLLHNAASAKASLRHRGRPTSALRNASNRLQQESASQNSPGSRTYLIAKRDISNPAGTRGMTISSQATEKPRPSRAISTGRYLHVASRLPQGALQHRRHSRTTNQAVLLHKNNDGGKPVLPSFVTCASSTNLNHESVMEPVSSARSDDSGSRFDSGVTPSLGSFTEDSMEPCSAQQFDTGSGAIWWAGSTLERLALFRTSRNIQALPPSSQASNFEDDTPEQSVESPAAHESRQSSGRAGVVPAVSETQSPTTAVRRRRLVEPSNLAARRQTAVVVSSAQASGEGDKLPAISEKFAGVLAPPEKRERRFTTSDVAKFKSTAASFKGGRLVLTADELDKESRDGQATLPVPPLKDVPKIRQGRRATTQVTTPKSTNSPRLSAEAKAKREKSPILTKKLAKRDSRSSLNPSSASPRESPQAVPGGRRMSAPPPRRATQAKIAAALPPPRARAASTRGAPAGVPSSSLKAPSARRKTVKLPSSKVRGQSVKSQKDEELLLPETEGLDKGDGDVEDEKSGEMPTAVETEPEPPYPYLTLKELPALEKPVRPLPNLSALLLKAGLDPPPPIDDSVTFTHVLDRNERLTEAGRDEATQHAVSSLCNDGPDTMLLVARWLDTAADTVESNTIAAAEGLPWRDVIPPLFIGVNRHRELLNPTAPPKSFSPKELRTFFEAEGFIETQEQKLRHLLETKSLPTKPSDGKEKLCCSESVD</sequence>
<proteinExistence type="predicted"/>
<feature type="compositionally biased region" description="Polar residues" evidence="1">
    <location>
        <begin position="304"/>
        <end position="332"/>
    </location>
</feature>
<feature type="compositionally biased region" description="Low complexity" evidence="1">
    <location>
        <begin position="764"/>
        <end position="776"/>
    </location>
</feature>
<dbReference type="RefSeq" id="XP_013436778.1">
    <property type="nucleotide sequence ID" value="XM_013581324.1"/>
</dbReference>
<feature type="compositionally biased region" description="Polar residues" evidence="1">
    <location>
        <begin position="387"/>
        <end position="402"/>
    </location>
</feature>
<reference evidence="2" key="2">
    <citation type="submission" date="2013-10" db="EMBL/GenBank/DDBJ databases">
        <authorList>
            <person name="Aslett M."/>
        </authorList>
    </citation>
    <scope>NUCLEOTIDE SEQUENCE [LARGE SCALE GENOMIC DNA]</scope>
    <source>
        <strain evidence="2">Houghton</strain>
    </source>
</reference>
<accession>U6MWF4</accession>
<feature type="compositionally biased region" description="Polar residues" evidence="1">
    <location>
        <begin position="723"/>
        <end position="738"/>
    </location>
</feature>
<evidence type="ECO:0000256" key="1">
    <source>
        <dbReference type="SAM" id="MobiDB-lite"/>
    </source>
</evidence>
<dbReference type="OrthoDB" id="346123at2759"/>
<feature type="compositionally biased region" description="Basic and acidic residues" evidence="1">
    <location>
        <begin position="862"/>
        <end position="876"/>
    </location>
</feature>
<dbReference type="EMBL" id="HG725527">
    <property type="protein sequence ID" value="CDJ68311.1"/>
    <property type="molecule type" value="Genomic_DNA"/>
</dbReference>
<feature type="region of interest" description="Disordered" evidence="1">
    <location>
        <begin position="303"/>
        <end position="380"/>
    </location>
</feature>
<feature type="region of interest" description="Disordered" evidence="1">
    <location>
        <begin position="1"/>
        <end position="68"/>
    </location>
</feature>
<dbReference type="AlphaFoldDB" id="U6MWF4"/>
<organism evidence="2 3">
    <name type="scientific">Eimeria necatrix</name>
    <dbReference type="NCBI Taxonomy" id="51315"/>
    <lineage>
        <taxon>Eukaryota</taxon>
        <taxon>Sar</taxon>
        <taxon>Alveolata</taxon>
        <taxon>Apicomplexa</taxon>
        <taxon>Conoidasida</taxon>
        <taxon>Coccidia</taxon>
        <taxon>Eucoccidiorida</taxon>
        <taxon>Eimeriorina</taxon>
        <taxon>Eimeriidae</taxon>
        <taxon>Eimeria</taxon>
    </lineage>
</organism>
<feature type="compositionally biased region" description="Polar residues" evidence="1">
    <location>
        <begin position="1"/>
        <end position="32"/>
    </location>
</feature>
<evidence type="ECO:0000313" key="2">
    <source>
        <dbReference type="EMBL" id="CDJ68311.1"/>
    </source>
</evidence>
<keyword evidence="3" id="KW-1185">Reference proteome</keyword>
<dbReference type="Proteomes" id="UP000030754">
    <property type="component" value="Unassembled WGS sequence"/>
</dbReference>
<feature type="region of interest" description="Disordered" evidence="1">
    <location>
        <begin position="695"/>
        <end position="889"/>
    </location>
</feature>
<feature type="region of interest" description="Disordered" evidence="1">
    <location>
        <begin position="387"/>
        <end position="406"/>
    </location>
</feature>
<dbReference type="VEuPathDB" id="ToxoDB:ENH_00051670"/>
<feature type="region of interest" description="Disordered" evidence="1">
    <location>
        <begin position="566"/>
        <end position="615"/>
    </location>
</feature>
<feature type="region of interest" description="Disordered" evidence="1">
    <location>
        <begin position="496"/>
        <end position="532"/>
    </location>
</feature>
<feature type="compositionally biased region" description="Basic and acidic residues" evidence="1">
    <location>
        <begin position="741"/>
        <end position="750"/>
    </location>
</feature>
<name>U6MWF4_9EIME</name>